<evidence type="ECO:0000259" key="4">
    <source>
        <dbReference type="PROSITE" id="PS51077"/>
    </source>
</evidence>
<dbReference type="OrthoDB" id="8479143at2"/>
<dbReference type="EMBL" id="FNOT01000007">
    <property type="protein sequence ID" value="SDY47004.1"/>
    <property type="molecule type" value="Genomic_DNA"/>
</dbReference>
<keyword evidence="2" id="KW-0238">DNA-binding</keyword>
<evidence type="ECO:0000256" key="2">
    <source>
        <dbReference type="ARBA" id="ARBA00023125"/>
    </source>
</evidence>
<evidence type="ECO:0000313" key="7">
    <source>
        <dbReference type="Proteomes" id="UP000198921"/>
    </source>
</evidence>
<evidence type="ECO:0000313" key="6">
    <source>
        <dbReference type="EMBL" id="SDY47004.1"/>
    </source>
</evidence>
<dbReference type="InterPro" id="IPR005471">
    <property type="entry name" value="Tscrpt_reg_IclR_N"/>
</dbReference>
<dbReference type="InterPro" id="IPR036390">
    <property type="entry name" value="WH_DNA-bd_sf"/>
</dbReference>
<dbReference type="GO" id="GO:0003700">
    <property type="term" value="F:DNA-binding transcription factor activity"/>
    <property type="evidence" value="ECO:0007669"/>
    <property type="project" value="TreeGrafter"/>
</dbReference>
<dbReference type="SUPFAM" id="SSF55781">
    <property type="entry name" value="GAF domain-like"/>
    <property type="match status" value="1"/>
</dbReference>
<dbReference type="Pfam" id="PF01614">
    <property type="entry name" value="IclR_C"/>
    <property type="match status" value="1"/>
</dbReference>
<keyword evidence="7" id="KW-1185">Reference proteome</keyword>
<gene>
    <name evidence="6" type="ORF">SAMN05660209_02941</name>
</gene>
<dbReference type="PANTHER" id="PTHR30136:SF24">
    <property type="entry name" value="HTH-TYPE TRANSCRIPTIONAL REPRESSOR ALLR"/>
    <property type="match status" value="1"/>
</dbReference>
<protein>
    <submittedName>
        <fullName evidence="6">Transcriptional regulator, IclR family</fullName>
    </submittedName>
</protein>
<sequence>MADSTGNEGAGRVADVLLAFLDGPRRLGVSAVARELGLSKAVVHRILQTLVNRGLLLPDVDTREYHLGPAAAAIGARALRESDLRTIALPVLRELQQATGETTTVSARVPGGRVYLDQVESAREIKMTVELGRRFPLHAGGSSTCILAFLPDDEVEAVLAGPLDRLTDRTIVDATGLRRRLDDIRRRGYACTDGERQEGAGSVAAPVFGVDGWAQGAISVCGPAARVDPAARERFVPLVTAAADRISRGMGWRGGIPSPEGRAIA</sequence>
<name>A0A1H3K660_9ACTN</name>
<dbReference type="GO" id="GO:0003677">
    <property type="term" value="F:DNA binding"/>
    <property type="evidence" value="ECO:0007669"/>
    <property type="project" value="UniProtKB-KW"/>
</dbReference>
<dbReference type="AlphaFoldDB" id="A0A1H3K660"/>
<proteinExistence type="predicted"/>
<dbReference type="Gene3D" id="3.30.450.40">
    <property type="match status" value="1"/>
</dbReference>
<dbReference type="GO" id="GO:0045892">
    <property type="term" value="P:negative regulation of DNA-templated transcription"/>
    <property type="evidence" value="ECO:0007669"/>
    <property type="project" value="TreeGrafter"/>
</dbReference>
<keyword evidence="3" id="KW-0804">Transcription</keyword>
<dbReference type="InterPro" id="IPR036388">
    <property type="entry name" value="WH-like_DNA-bd_sf"/>
</dbReference>
<dbReference type="InterPro" id="IPR050707">
    <property type="entry name" value="HTH_MetabolicPath_Reg"/>
</dbReference>
<keyword evidence="1" id="KW-0805">Transcription regulation</keyword>
<reference evidence="7" key="1">
    <citation type="submission" date="2016-10" db="EMBL/GenBank/DDBJ databases">
        <authorList>
            <person name="Varghese N."/>
            <person name="Submissions S."/>
        </authorList>
    </citation>
    <scope>NUCLEOTIDE SEQUENCE [LARGE SCALE GENOMIC DNA]</scope>
    <source>
        <strain evidence="7">DSM 45422</strain>
    </source>
</reference>
<dbReference type="PROSITE" id="PS51077">
    <property type="entry name" value="HTH_ICLR"/>
    <property type="match status" value="1"/>
</dbReference>
<feature type="domain" description="IclR-ED" evidence="5">
    <location>
        <begin position="70"/>
        <end position="252"/>
    </location>
</feature>
<dbReference type="RefSeq" id="WP_091157688.1">
    <property type="nucleotide sequence ID" value="NZ_FNOT01000007.1"/>
</dbReference>
<dbReference type="PROSITE" id="PS51078">
    <property type="entry name" value="ICLR_ED"/>
    <property type="match status" value="1"/>
</dbReference>
<dbReference type="InterPro" id="IPR029016">
    <property type="entry name" value="GAF-like_dom_sf"/>
</dbReference>
<dbReference type="Pfam" id="PF09339">
    <property type="entry name" value="HTH_IclR"/>
    <property type="match status" value="1"/>
</dbReference>
<dbReference type="Gene3D" id="1.10.10.10">
    <property type="entry name" value="Winged helix-like DNA-binding domain superfamily/Winged helix DNA-binding domain"/>
    <property type="match status" value="1"/>
</dbReference>
<dbReference type="STRING" id="1137993.SAMN05660209_02941"/>
<evidence type="ECO:0000259" key="5">
    <source>
        <dbReference type="PROSITE" id="PS51078"/>
    </source>
</evidence>
<dbReference type="Proteomes" id="UP000198921">
    <property type="component" value="Unassembled WGS sequence"/>
</dbReference>
<evidence type="ECO:0000256" key="1">
    <source>
        <dbReference type="ARBA" id="ARBA00023015"/>
    </source>
</evidence>
<dbReference type="InterPro" id="IPR014757">
    <property type="entry name" value="Tscrpt_reg_IclR_C"/>
</dbReference>
<dbReference type="SMART" id="SM00346">
    <property type="entry name" value="HTH_ICLR"/>
    <property type="match status" value="1"/>
</dbReference>
<dbReference type="SUPFAM" id="SSF46785">
    <property type="entry name" value="Winged helix' DNA-binding domain"/>
    <property type="match status" value="1"/>
</dbReference>
<evidence type="ECO:0000256" key="3">
    <source>
        <dbReference type="ARBA" id="ARBA00023163"/>
    </source>
</evidence>
<dbReference type="PANTHER" id="PTHR30136">
    <property type="entry name" value="HELIX-TURN-HELIX TRANSCRIPTIONAL REGULATOR, ICLR FAMILY"/>
    <property type="match status" value="1"/>
</dbReference>
<organism evidence="6 7">
    <name type="scientific">Geodermatophilus africanus</name>
    <dbReference type="NCBI Taxonomy" id="1137993"/>
    <lineage>
        <taxon>Bacteria</taxon>
        <taxon>Bacillati</taxon>
        <taxon>Actinomycetota</taxon>
        <taxon>Actinomycetes</taxon>
        <taxon>Geodermatophilales</taxon>
        <taxon>Geodermatophilaceae</taxon>
        <taxon>Geodermatophilus</taxon>
    </lineage>
</organism>
<feature type="domain" description="HTH iclR-type" evidence="4">
    <location>
        <begin position="7"/>
        <end position="69"/>
    </location>
</feature>
<accession>A0A1H3K660</accession>